<feature type="region of interest" description="Disordered" evidence="1">
    <location>
        <begin position="61"/>
        <end position="80"/>
    </location>
</feature>
<proteinExistence type="predicted"/>
<gene>
    <name evidence="2" type="ORF">Trco_002171</name>
</gene>
<reference evidence="2" key="1">
    <citation type="submission" date="2021-08" db="EMBL/GenBank/DDBJ databases">
        <title>Chromosome-Level Trichoderma cornu-damae using Hi-C Data.</title>
        <authorList>
            <person name="Kim C.S."/>
        </authorList>
    </citation>
    <scope>NUCLEOTIDE SEQUENCE</scope>
    <source>
        <strain evidence="2">KA19-0412C</strain>
    </source>
</reference>
<evidence type="ECO:0000256" key="1">
    <source>
        <dbReference type="SAM" id="MobiDB-lite"/>
    </source>
</evidence>
<dbReference type="AlphaFoldDB" id="A0A9P8QM44"/>
<comment type="caution">
    <text evidence="2">The sequence shown here is derived from an EMBL/GenBank/DDBJ whole genome shotgun (WGS) entry which is preliminary data.</text>
</comment>
<evidence type="ECO:0000313" key="2">
    <source>
        <dbReference type="EMBL" id="KAH6608825.1"/>
    </source>
</evidence>
<sequence>MTDSPYFAYLGATPNFTPNLDDATLANFCASRLNDGAGLNENIIPKAHAARALISVVRRSSDVDSLLDDASSPDKNTADA</sequence>
<dbReference type="Proteomes" id="UP000827724">
    <property type="component" value="Unassembled WGS sequence"/>
</dbReference>
<accession>A0A9P8QM44</accession>
<keyword evidence="3" id="KW-1185">Reference proteome</keyword>
<protein>
    <submittedName>
        <fullName evidence="2">Uncharacterized protein</fullName>
    </submittedName>
</protein>
<organism evidence="2 3">
    <name type="scientific">Trichoderma cornu-damae</name>
    <dbReference type="NCBI Taxonomy" id="654480"/>
    <lineage>
        <taxon>Eukaryota</taxon>
        <taxon>Fungi</taxon>
        <taxon>Dikarya</taxon>
        <taxon>Ascomycota</taxon>
        <taxon>Pezizomycotina</taxon>
        <taxon>Sordariomycetes</taxon>
        <taxon>Hypocreomycetidae</taxon>
        <taxon>Hypocreales</taxon>
        <taxon>Hypocreaceae</taxon>
        <taxon>Trichoderma</taxon>
    </lineage>
</organism>
<dbReference type="EMBL" id="JAIWOZ010000002">
    <property type="protein sequence ID" value="KAH6608825.1"/>
    <property type="molecule type" value="Genomic_DNA"/>
</dbReference>
<evidence type="ECO:0000313" key="3">
    <source>
        <dbReference type="Proteomes" id="UP000827724"/>
    </source>
</evidence>
<name>A0A9P8QM44_9HYPO</name>